<dbReference type="Gene3D" id="1.10.1040.10">
    <property type="entry name" value="N-(1-d-carboxylethyl)-l-norvaline Dehydrogenase, domain 2"/>
    <property type="match status" value="1"/>
</dbReference>
<dbReference type="PANTHER" id="PTHR43362">
    <property type="entry name" value="MANNITOL DEHYDROGENASE DSF1-RELATED"/>
    <property type="match status" value="1"/>
</dbReference>
<dbReference type="InterPro" id="IPR013328">
    <property type="entry name" value="6PGD_dom2"/>
</dbReference>
<dbReference type="SUPFAM" id="SSF51735">
    <property type="entry name" value="NAD(P)-binding Rossmann-fold domains"/>
    <property type="match status" value="1"/>
</dbReference>
<dbReference type="InterPro" id="IPR050988">
    <property type="entry name" value="Mannitol_DH/Oxidoreductase"/>
</dbReference>
<dbReference type="InterPro" id="IPR000669">
    <property type="entry name" value="Mannitol_DH"/>
</dbReference>
<dbReference type="InterPro" id="IPR036291">
    <property type="entry name" value="NAD(P)-bd_dom_sf"/>
</dbReference>
<keyword evidence="2" id="KW-0520">NAD</keyword>
<gene>
    <name evidence="5" type="ORF">G3256_15830</name>
</gene>
<evidence type="ECO:0000256" key="1">
    <source>
        <dbReference type="ARBA" id="ARBA00023002"/>
    </source>
</evidence>
<dbReference type="GO" id="GO:0019594">
    <property type="term" value="P:mannitol metabolic process"/>
    <property type="evidence" value="ECO:0007669"/>
    <property type="project" value="InterPro"/>
</dbReference>
<accession>A0A858SUA6</accession>
<keyword evidence="6" id="KW-1185">Reference proteome</keyword>
<dbReference type="PANTHER" id="PTHR43362:SF1">
    <property type="entry name" value="MANNITOL DEHYDROGENASE 2-RELATED"/>
    <property type="match status" value="1"/>
</dbReference>
<dbReference type="RefSeq" id="WP_169641759.1">
    <property type="nucleotide sequence ID" value="NZ_CP048788.1"/>
</dbReference>
<reference evidence="5 6" key="1">
    <citation type="submission" date="2020-02" db="EMBL/GenBank/DDBJ databases">
        <title>Genome sequence of Roseobacter ponti.</title>
        <authorList>
            <person name="Hollensteiner J."/>
            <person name="Schneider D."/>
            <person name="Poehlein A."/>
            <person name="Daniel R."/>
        </authorList>
    </citation>
    <scope>NUCLEOTIDE SEQUENCE [LARGE SCALE GENOMIC DNA]</scope>
    <source>
        <strain evidence="5 6">DSM 106830</strain>
    </source>
</reference>
<feature type="domain" description="Mannitol dehydrogenase C-terminal" evidence="4">
    <location>
        <begin position="283"/>
        <end position="434"/>
    </location>
</feature>
<evidence type="ECO:0000256" key="2">
    <source>
        <dbReference type="ARBA" id="ARBA00023027"/>
    </source>
</evidence>
<dbReference type="EMBL" id="CP048788">
    <property type="protein sequence ID" value="QJF52539.1"/>
    <property type="molecule type" value="Genomic_DNA"/>
</dbReference>
<dbReference type="Proteomes" id="UP000503308">
    <property type="component" value="Chromosome"/>
</dbReference>
<dbReference type="Pfam" id="PF01232">
    <property type="entry name" value="Mannitol_dh"/>
    <property type="match status" value="1"/>
</dbReference>
<dbReference type="InterPro" id="IPR023027">
    <property type="entry name" value="Mannitol_DH_CS"/>
</dbReference>
<dbReference type="AlphaFoldDB" id="A0A858SUA6"/>
<sequence length="488" mass="51474">MPLSADTVLPPGIKGPGYDPARAGTGIVHFGPGAFHRAHQAACTDAALTRSSGDWRILGVSLQSTAVADALSEQDGRYTLVTRPGPGSTPHLQVIGSIAGALAAVRCTDGVLAALQNPATRIVSMTVTEKAYGLDRATGRLDPGHPAVRDDLVRPDTPTGLAGLITEGLRRRRAANTGPFTVLCCDNLPDNGSMVRNVILDFARRTDASLADWIAEHVTFPATMVDRITPAPTADLRAEVADLLGSADNAAVETEPFTQWVIEDRFCAGRPDWEAGGALFVSDVAPFENMKLRMLNGAHSLIAYTGVLCGFPFVRDAIGNPQLRAVVRRHMQAAAATLDPIGGFDFDGYADDLMQRFANPQIAHKTAQIAMDGSQKMPQRIFAPALAAKTRGLDITPFATATAVWLRYTAGLTPDGQRYEVQDPRSDELRGLHAGGADARGITARLAALPGLLPEGLSGDPGWNDAVAQKLAPMLQGDAAAILDAVSG</sequence>
<feature type="domain" description="Mannitol dehydrogenase N-terminal" evidence="3">
    <location>
        <begin position="26"/>
        <end position="274"/>
    </location>
</feature>
<dbReference type="KEGG" id="rpon:G3256_15830"/>
<organism evidence="5 6">
    <name type="scientific">Roseobacter ponti</name>
    <dbReference type="NCBI Taxonomy" id="1891787"/>
    <lineage>
        <taxon>Bacteria</taxon>
        <taxon>Pseudomonadati</taxon>
        <taxon>Pseudomonadota</taxon>
        <taxon>Alphaproteobacteria</taxon>
        <taxon>Rhodobacterales</taxon>
        <taxon>Roseobacteraceae</taxon>
        <taxon>Roseobacter</taxon>
    </lineage>
</organism>
<dbReference type="InterPro" id="IPR008927">
    <property type="entry name" value="6-PGluconate_DH-like_C_sf"/>
</dbReference>
<evidence type="ECO:0000259" key="4">
    <source>
        <dbReference type="Pfam" id="PF08125"/>
    </source>
</evidence>
<proteinExistence type="predicted"/>
<dbReference type="InterPro" id="IPR013131">
    <property type="entry name" value="Mannitol_DH_N"/>
</dbReference>
<dbReference type="Pfam" id="PF08125">
    <property type="entry name" value="Mannitol_dh_C"/>
    <property type="match status" value="1"/>
</dbReference>
<evidence type="ECO:0000313" key="5">
    <source>
        <dbReference type="EMBL" id="QJF52539.1"/>
    </source>
</evidence>
<dbReference type="InterPro" id="IPR013118">
    <property type="entry name" value="Mannitol_DH_C"/>
</dbReference>
<dbReference type="PROSITE" id="PS00974">
    <property type="entry name" value="MANNITOL_DHGENASE"/>
    <property type="match status" value="1"/>
</dbReference>
<dbReference type="GO" id="GO:0016616">
    <property type="term" value="F:oxidoreductase activity, acting on the CH-OH group of donors, NAD or NADP as acceptor"/>
    <property type="evidence" value="ECO:0007669"/>
    <property type="project" value="TreeGrafter"/>
</dbReference>
<evidence type="ECO:0000313" key="6">
    <source>
        <dbReference type="Proteomes" id="UP000503308"/>
    </source>
</evidence>
<dbReference type="Gene3D" id="3.40.50.720">
    <property type="entry name" value="NAD(P)-binding Rossmann-like Domain"/>
    <property type="match status" value="1"/>
</dbReference>
<dbReference type="SUPFAM" id="SSF48179">
    <property type="entry name" value="6-phosphogluconate dehydrogenase C-terminal domain-like"/>
    <property type="match status" value="1"/>
</dbReference>
<keyword evidence="1" id="KW-0560">Oxidoreductase</keyword>
<dbReference type="PRINTS" id="PR00084">
    <property type="entry name" value="MTLDHDRGNASE"/>
</dbReference>
<name>A0A858SUA6_9RHOB</name>
<evidence type="ECO:0000259" key="3">
    <source>
        <dbReference type="Pfam" id="PF01232"/>
    </source>
</evidence>
<protein>
    <submittedName>
        <fullName evidence="5">Mannitol dehydrogenase family protein</fullName>
    </submittedName>
</protein>